<feature type="domain" description="SET" evidence="9">
    <location>
        <begin position="373"/>
        <end position="490"/>
    </location>
</feature>
<keyword evidence="5 12" id="KW-0808">Transferase</keyword>
<keyword evidence="8" id="KW-0812">Transmembrane</keyword>
<dbReference type="Pfam" id="PF00856">
    <property type="entry name" value="SET"/>
    <property type="match status" value="1"/>
</dbReference>
<dbReference type="InterPro" id="IPR046341">
    <property type="entry name" value="SET_dom_sf"/>
</dbReference>
<keyword evidence="6" id="KW-0949">S-adenosyl-L-methionine</keyword>
<dbReference type="GO" id="GO:0005694">
    <property type="term" value="C:chromosome"/>
    <property type="evidence" value="ECO:0007669"/>
    <property type="project" value="UniProtKB-SubCell"/>
</dbReference>
<dbReference type="GO" id="GO:0042054">
    <property type="term" value="F:histone methyltransferase activity"/>
    <property type="evidence" value="ECO:0007669"/>
    <property type="project" value="InterPro"/>
</dbReference>
<dbReference type="FunFam" id="2.170.270.10:FF:000028">
    <property type="entry name" value="Histone-lysine N-methyltransferase"/>
    <property type="match status" value="1"/>
</dbReference>
<evidence type="ECO:0000256" key="1">
    <source>
        <dbReference type="ARBA" id="ARBA00004123"/>
    </source>
</evidence>
<feature type="transmembrane region" description="Helical" evidence="8">
    <location>
        <begin position="31"/>
        <end position="50"/>
    </location>
</feature>
<evidence type="ECO:0000259" key="10">
    <source>
        <dbReference type="PROSITE" id="PS50868"/>
    </source>
</evidence>
<evidence type="ECO:0000256" key="5">
    <source>
        <dbReference type="ARBA" id="ARBA00022679"/>
    </source>
</evidence>
<dbReference type="Proteomes" id="UP000288805">
    <property type="component" value="Unassembled WGS sequence"/>
</dbReference>
<accession>A0A438JWD9</accession>
<feature type="domain" description="AWS" evidence="11">
    <location>
        <begin position="320"/>
        <end position="371"/>
    </location>
</feature>
<keyword evidence="7" id="KW-0539">Nucleus</keyword>
<evidence type="ECO:0000256" key="4">
    <source>
        <dbReference type="ARBA" id="ARBA00022603"/>
    </source>
</evidence>
<dbReference type="EMBL" id="QGNW01000025">
    <property type="protein sequence ID" value="RVX13277.1"/>
    <property type="molecule type" value="Genomic_DNA"/>
</dbReference>
<keyword evidence="8" id="KW-0472">Membrane</keyword>
<protein>
    <submittedName>
        <fullName evidence="12">Histone-lysine N-methyltransferase ASHH1</fullName>
    </submittedName>
</protein>
<gene>
    <name evidence="12" type="primary">ASHH1_2</name>
    <name evidence="12" type="ORF">CK203_018102</name>
</gene>
<dbReference type="GO" id="GO:0005634">
    <property type="term" value="C:nucleus"/>
    <property type="evidence" value="ECO:0007669"/>
    <property type="project" value="UniProtKB-SubCell"/>
</dbReference>
<organism evidence="12 13">
    <name type="scientific">Vitis vinifera</name>
    <name type="common">Grape</name>
    <dbReference type="NCBI Taxonomy" id="29760"/>
    <lineage>
        <taxon>Eukaryota</taxon>
        <taxon>Viridiplantae</taxon>
        <taxon>Streptophyta</taxon>
        <taxon>Embryophyta</taxon>
        <taxon>Tracheophyta</taxon>
        <taxon>Spermatophyta</taxon>
        <taxon>Magnoliopsida</taxon>
        <taxon>eudicotyledons</taxon>
        <taxon>Gunneridae</taxon>
        <taxon>Pentapetalae</taxon>
        <taxon>rosids</taxon>
        <taxon>Vitales</taxon>
        <taxon>Vitaceae</taxon>
        <taxon>Viteae</taxon>
        <taxon>Vitis</taxon>
    </lineage>
</organism>
<comment type="caution">
    <text evidence="12">The sequence shown here is derived from an EMBL/GenBank/DDBJ whole genome shotgun (WGS) entry which is preliminary data.</text>
</comment>
<evidence type="ECO:0000256" key="7">
    <source>
        <dbReference type="ARBA" id="ARBA00023242"/>
    </source>
</evidence>
<reference evidence="12 13" key="1">
    <citation type="journal article" date="2018" name="PLoS Genet.">
        <title>Population sequencing reveals clonal diversity and ancestral inbreeding in the grapevine cultivar Chardonnay.</title>
        <authorList>
            <person name="Roach M.J."/>
            <person name="Johnson D.L."/>
            <person name="Bohlmann J."/>
            <person name="van Vuuren H.J."/>
            <person name="Jones S.J."/>
            <person name="Pretorius I.S."/>
            <person name="Schmidt S.A."/>
            <person name="Borneman A.R."/>
        </authorList>
    </citation>
    <scope>NUCLEOTIDE SEQUENCE [LARGE SCALE GENOMIC DNA]</scope>
    <source>
        <strain evidence="13">cv. Chardonnay</strain>
        <tissue evidence="12">Leaf</tissue>
    </source>
</reference>
<feature type="transmembrane region" description="Helical" evidence="8">
    <location>
        <begin position="265"/>
        <end position="284"/>
    </location>
</feature>
<evidence type="ECO:0000256" key="6">
    <source>
        <dbReference type="ARBA" id="ARBA00022691"/>
    </source>
</evidence>
<name>A0A438JWD9_VITVI</name>
<dbReference type="PROSITE" id="PS51215">
    <property type="entry name" value="AWS"/>
    <property type="match status" value="1"/>
</dbReference>
<dbReference type="SUPFAM" id="SSF82199">
    <property type="entry name" value="SET domain"/>
    <property type="match status" value="1"/>
</dbReference>
<dbReference type="InterPro" id="IPR006560">
    <property type="entry name" value="AWS_dom"/>
</dbReference>
<dbReference type="PROSITE" id="PS50280">
    <property type="entry name" value="SET"/>
    <property type="match status" value="1"/>
</dbReference>
<evidence type="ECO:0000313" key="12">
    <source>
        <dbReference type="EMBL" id="RVX13277.1"/>
    </source>
</evidence>
<dbReference type="InterPro" id="IPR050777">
    <property type="entry name" value="SET2_Histone-Lys_MeTrsfase"/>
</dbReference>
<dbReference type="AlphaFoldDB" id="A0A438JWD9"/>
<dbReference type="SMART" id="SM00317">
    <property type="entry name" value="SET"/>
    <property type="match status" value="1"/>
</dbReference>
<evidence type="ECO:0000259" key="11">
    <source>
        <dbReference type="PROSITE" id="PS51215"/>
    </source>
</evidence>
<evidence type="ECO:0000256" key="8">
    <source>
        <dbReference type="SAM" id="Phobius"/>
    </source>
</evidence>
<dbReference type="InterPro" id="IPR001214">
    <property type="entry name" value="SET_dom"/>
</dbReference>
<dbReference type="InterPro" id="IPR003616">
    <property type="entry name" value="Post-SET_dom"/>
</dbReference>
<keyword evidence="4 12" id="KW-0489">Methyltransferase</keyword>
<dbReference type="Gene3D" id="2.170.270.10">
    <property type="entry name" value="SET domain"/>
    <property type="match status" value="1"/>
</dbReference>
<dbReference type="GO" id="GO:0032259">
    <property type="term" value="P:methylation"/>
    <property type="evidence" value="ECO:0007669"/>
    <property type="project" value="UniProtKB-KW"/>
</dbReference>
<comment type="subcellular location">
    <subcellularLocation>
        <location evidence="2">Chromosome</location>
    </subcellularLocation>
    <subcellularLocation>
        <location evidence="1">Nucleus</location>
    </subcellularLocation>
</comment>
<dbReference type="PROSITE" id="PS50868">
    <property type="entry name" value="POST_SET"/>
    <property type="match status" value="1"/>
</dbReference>
<keyword evidence="8" id="KW-1133">Transmembrane helix</keyword>
<feature type="transmembrane region" description="Helical" evidence="8">
    <location>
        <begin position="226"/>
        <end position="245"/>
    </location>
</feature>
<evidence type="ECO:0000256" key="2">
    <source>
        <dbReference type="ARBA" id="ARBA00004286"/>
    </source>
</evidence>
<evidence type="ECO:0000313" key="13">
    <source>
        <dbReference type="Proteomes" id="UP000288805"/>
    </source>
</evidence>
<evidence type="ECO:0000256" key="3">
    <source>
        <dbReference type="ARBA" id="ARBA00022454"/>
    </source>
</evidence>
<dbReference type="SMART" id="SM00570">
    <property type="entry name" value="AWS"/>
    <property type="match status" value="1"/>
</dbReference>
<evidence type="ECO:0000259" key="9">
    <source>
        <dbReference type="PROSITE" id="PS50280"/>
    </source>
</evidence>
<sequence length="531" mass="60879">MSQSQAPAVRRTHSRQHVASSACRIDPHGRFVGSLFVIFLFIAFLEIQLINKLKVYESTYTSIKMISHIESKISSLLNILKVNLEKSTLFGINVDLDQLDRLVVALDCGVSDWPIPYFGLPLEWNPKVGFEEHKRDHIVSWDLVCKAKGEGGLGFGKTLVRNRALLGKWLWRFPEERYTLWHQVTLTIYRTRTNGWDANMIVRCFLCLSEVETVDHLLLHCVKTRVLWNLLFSLFGVAWILSYSVKETLLGWHGAFLGKARKKAWQMVPLCIFWVSIVLSLSSLRTVGIFECRWRILEDFSYPVANKERGPWKHIKQEEDDITICECKYNTNDPDSACGERCLNVLTSIECTPHYCPCSVHCKNQRFQKHEYAKTKLFRTEGRGWGLLANEDIKAGRFIIEYCGEVISWNEARERSLAYASQGINDAYIISLNARECIDATKSGSQARFINHSCEPNCETRKWSVLGEVRIGIFAMRDISIGTELTYDYNFQWYGGAKVHCLCGATSCCGFLGAKSRGFQDTDVWEDIDER</sequence>
<dbReference type="Pfam" id="PF17907">
    <property type="entry name" value="AWS"/>
    <property type="match status" value="1"/>
</dbReference>
<feature type="domain" description="Post-SET" evidence="10">
    <location>
        <begin position="497"/>
        <end position="513"/>
    </location>
</feature>
<dbReference type="PANTHER" id="PTHR22884">
    <property type="entry name" value="SET DOMAIN PROTEINS"/>
    <property type="match status" value="1"/>
</dbReference>
<proteinExistence type="predicted"/>
<keyword evidence="3" id="KW-0158">Chromosome</keyword>